<organism evidence="2 3">
    <name type="scientific">Methanothermobacter thermautotrophicus (strain ATCC 29096 / DSM 1053 / JCM 10044 / NBRC 100330 / Delta H)</name>
    <name type="common">Methanobacterium thermoautotrophicum</name>
    <dbReference type="NCBI Taxonomy" id="187420"/>
    <lineage>
        <taxon>Archaea</taxon>
        <taxon>Methanobacteriati</taxon>
        <taxon>Methanobacteriota</taxon>
        <taxon>Methanomada group</taxon>
        <taxon>Methanobacteria</taxon>
        <taxon>Methanobacteriales</taxon>
        <taxon>Methanobacteriaceae</taxon>
        <taxon>Methanothermobacter</taxon>
    </lineage>
</organism>
<keyword evidence="1" id="KW-0812">Transmembrane</keyword>
<accession>O26376</accession>
<feature type="transmembrane region" description="Helical" evidence="1">
    <location>
        <begin position="36"/>
        <end position="56"/>
    </location>
</feature>
<dbReference type="AlphaFoldDB" id="O26376"/>
<evidence type="ECO:0000313" key="3">
    <source>
        <dbReference type="Proteomes" id="UP000005223"/>
    </source>
</evidence>
<sequence length="128" mass="14475">MKMAFIMEPVLTINFIFCMIILVMGYLGFRKLESPLLLYIGIAFGLFGVSHLAQLAGYPSGAVALIIIRIIAYLLVIFGIFSDNKKVIEPESQRFNKSDFRVAGFLQTPACKFCWGILKEIFRAHFTE</sequence>
<dbReference type="PIR" id="H69134">
    <property type="entry name" value="H69134"/>
</dbReference>
<dbReference type="KEGG" id="mth:MTH_276"/>
<dbReference type="STRING" id="187420.MTH_276"/>
<feature type="transmembrane region" description="Helical" evidence="1">
    <location>
        <begin position="6"/>
        <end position="29"/>
    </location>
</feature>
<dbReference type="EnsemblBacteria" id="AAB84782">
    <property type="protein sequence ID" value="AAB84782"/>
    <property type="gene ID" value="MTH_276"/>
</dbReference>
<evidence type="ECO:0000256" key="1">
    <source>
        <dbReference type="SAM" id="Phobius"/>
    </source>
</evidence>
<keyword evidence="1" id="KW-0472">Membrane</keyword>
<feature type="transmembrane region" description="Helical" evidence="1">
    <location>
        <begin position="62"/>
        <end position="81"/>
    </location>
</feature>
<keyword evidence="3" id="KW-1185">Reference proteome</keyword>
<protein>
    <submittedName>
        <fullName evidence="2">Uncharacterized protein</fullName>
    </submittedName>
</protein>
<name>O26376_METTH</name>
<keyword evidence="1" id="KW-1133">Transmembrane helix</keyword>
<dbReference type="HOGENOM" id="CLU_1954703_0_0_2"/>
<dbReference type="PaxDb" id="187420-MTH_276"/>
<dbReference type="EMBL" id="AE000666">
    <property type="protein sequence ID" value="AAB84782.1"/>
    <property type="molecule type" value="Genomic_DNA"/>
</dbReference>
<dbReference type="Proteomes" id="UP000005223">
    <property type="component" value="Chromosome"/>
</dbReference>
<reference evidence="2 3" key="1">
    <citation type="journal article" date="1997" name="J. Bacteriol.">
        <title>Complete genome sequence of Methanobacterium thermoautotrophicum deltaH: functional analysis and comparative genomics.</title>
        <authorList>
            <person name="Smith D.R."/>
            <person name="Doucette-Stamm L.A."/>
            <person name="Deloughery C."/>
            <person name="Lee H.-M."/>
            <person name="Dubois J."/>
            <person name="Aldredge T."/>
            <person name="Bashirzadeh R."/>
            <person name="Blakely D."/>
            <person name="Cook R."/>
            <person name="Gilbert K."/>
            <person name="Harrison D."/>
            <person name="Hoang L."/>
            <person name="Keagle P."/>
            <person name="Lumm W."/>
            <person name="Pothier B."/>
            <person name="Qiu D."/>
            <person name="Spadafora R."/>
            <person name="Vicare R."/>
            <person name="Wang Y."/>
            <person name="Wierzbowski J."/>
            <person name="Gibson R."/>
            <person name="Jiwani N."/>
            <person name="Caruso A."/>
            <person name="Bush D."/>
            <person name="Safer H."/>
            <person name="Patwell D."/>
            <person name="Prabhakar S."/>
            <person name="McDougall S."/>
            <person name="Shimer G."/>
            <person name="Goyal A."/>
            <person name="Pietrovski S."/>
            <person name="Church G.M."/>
            <person name="Daniels C.J."/>
            <person name="Mao J.-i."/>
            <person name="Rice P."/>
            <person name="Nolling J."/>
            <person name="Reeve J.N."/>
        </authorList>
    </citation>
    <scope>NUCLEOTIDE SEQUENCE [LARGE SCALE GENOMIC DNA]</scope>
    <source>
        <strain evidence="3">ATCC 29096 / DSM 1053 / JCM 10044 / NBRC 100330 / Delta H</strain>
    </source>
</reference>
<dbReference type="InParanoid" id="O26376"/>
<evidence type="ECO:0000313" key="2">
    <source>
        <dbReference type="EMBL" id="AAB84782.1"/>
    </source>
</evidence>
<gene>
    <name evidence="2" type="ordered locus">MTH_276</name>
</gene>
<proteinExistence type="predicted"/>